<proteinExistence type="predicted"/>
<evidence type="ECO:0000313" key="1">
    <source>
        <dbReference type="EMBL" id="BBQ48053.1"/>
    </source>
</evidence>
<sequence>MNCTDVTVGLHFTFKHTIIDSHLHQDYYLQKMIPIENDEFLK</sequence>
<protein>
    <submittedName>
        <fullName evidence="1">Uncharacterized protein</fullName>
    </submittedName>
</protein>
<reference evidence="1 2" key="1">
    <citation type="submission" date="2019-12" db="EMBL/GenBank/DDBJ databases">
        <title>complete genome sequences of Acinetobacter pittii str. WP2-W18-ESBL-11 isolated from wastewater treatment plant effluent.</title>
        <authorList>
            <person name="Sekizuka T."/>
            <person name="Itokawa K."/>
            <person name="Yatsu K."/>
            <person name="Inamine Y."/>
            <person name="Kuroda M."/>
        </authorList>
    </citation>
    <scope>NUCLEOTIDE SEQUENCE [LARGE SCALE GENOMIC DNA]</scope>
    <source>
        <strain evidence="1 2">WP2-W18-ESBL-11</strain>
    </source>
</reference>
<organism evidence="1 2">
    <name type="scientific">Acinetobacter pittii</name>
    <name type="common">Acinetobacter genomosp. 3</name>
    <dbReference type="NCBI Taxonomy" id="48296"/>
    <lineage>
        <taxon>Bacteria</taxon>
        <taxon>Pseudomonadati</taxon>
        <taxon>Pseudomonadota</taxon>
        <taxon>Gammaproteobacteria</taxon>
        <taxon>Moraxellales</taxon>
        <taxon>Moraxellaceae</taxon>
        <taxon>Acinetobacter</taxon>
        <taxon>Acinetobacter calcoaceticus/baumannii complex</taxon>
    </lineage>
</organism>
<dbReference type="EMBL" id="AP021936">
    <property type="protein sequence ID" value="BBQ48053.1"/>
    <property type="molecule type" value="Genomic_DNA"/>
</dbReference>
<accession>A0A6S4V910</accession>
<dbReference type="Proteomes" id="UP000515758">
    <property type="component" value="Chromosome"/>
</dbReference>
<evidence type="ECO:0000313" key="2">
    <source>
        <dbReference type="Proteomes" id="UP000515758"/>
    </source>
</evidence>
<dbReference type="AlphaFoldDB" id="A0A6S4V910"/>
<gene>
    <name evidence="1" type="ORF">WP2W18E11_10510</name>
</gene>
<name>A0A6S4V910_ACIPI</name>